<dbReference type="Gene3D" id="3.40.50.150">
    <property type="entry name" value="Vaccinia Virus protein VP39"/>
    <property type="match status" value="1"/>
</dbReference>
<dbReference type="Pfam" id="PF13578">
    <property type="entry name" value="Methyltransf_24"/>
    <property type="match status" value="1"/>
</dbReference>
<dbReference type="PANTHER" id="PTHR43167:SF1">
    <property type="entry name" value="PUTATIVE (AFU_ORTHOLOGUE AFUA_6G01830)-RELATED"/>
    <property type="match status" value="1"/>
</dbReference>
<dbReference type="SUPFAM" id="SSF53335">
    <property type="entry name" value="S-adenosyl-L-methionine-dependent methyltransferases"/>
    <property type="match status" value="1"/>
</dbReference>
<dbReference type="AlphaFoldDB" id="A0AA40ZZ37"/>
<keyword evidence="2" id="KW-0808">Transferase</keyword>
<organism evidence="2 4">
    <name type="scientific">Sphingomonas yabuuchiae</name>
    <dbReference type="NCBI Taxonomy" id="172044"/>
    <lineage>
        <taxon>Bacteria</taxon>
        <taxon>Pseudomonadati</taxon>
        <taxon>Pseudomonadota</taxon>
        <taxon>Alphaproteobacteria</taxon>
        <taxon>Sphingomonadales</taxon>
        <taxon>Sphingomonadaceae</taxon>
        <taxon>Sphingomonas</taxon>
    </lineage>
</organism>
<sequence length="262" mass="28183">MIPAPPKQFPPFALGDPAGAVAARLHELSERQERSPVGLRSPDWSDPALRRFLGDKLVALERDKCRLCYLLCRSSRATRIVEVGTSFGVSTIYLAAAARDNAEGRTNEALVIATEIDPAKAAAARANLEQVGLERFAEVRDGDFRQTLRGLAGPVDFVLLDIWAPLAGPAIELLAPHLLLGAIVACDNVRDCGASTATISFLSMIQQTALNPSLSRRRAASVCRCGAELCRRSAAPRVNRTCLDRLPLSQVLAARCGSTQEV</sequence>
<evidence type="ECO:0000313" key="2">
    <source>
        <dbReference type="EMBL" id="MBN3557018.1"/>
    </source>
</evidence>
<dbReference type="InterPro" id="IPR029063">
    <property type="entry name" value="SAM-dependent_MTases_sf"/>
</dbReference>
<dbReference type="EMBL" id="JAFHKU010000097">
    <property type="protein sequence ID" value="MBN3557018.1"/>
    <property type="molecule type" value="Genomic_DNA"/>
</dbReference>
<keyword evidence="3" id="KW-1185">Reference proteome</keyword>
<protein>
    <submittedName>
        <fullName evidence="2">Class I SAM-dependent methyltransferase</fullName>
    </submittedName>
    <submittedName>
        <fullName evidence="1">O-methyltransferase YrrM</fullName>
    </submittedName>
</protein>
<dbReference type="Proteomes" id="UP000584663">
    <property type="component" value="Unassembled WGS sequence"/>
</dbReference>
<dbReference type="Proteomes" id="UP000704529">
    <property type="component" value="Unassembled WGS sequence"/>
</dbReference>
<keyword evidence="2" id="KW-0489">Methyltransferase</keyword>
<reference evidence="1 3" key="1">
    <citation type="submission" date="2020-08" db="EMBL/GenBank/DDBJ databases">
        <title>Genomic Encyclopedia of Type Strains, Phase IV (KMG-IV): sequencing the most valuable type-strain genomes for metagenomic binning, comparative biology and taxonomic classification.</title>
        <authorList>
            <person name="Goeker M."/>
        </authorList>
    </citation>
    <scope>NUCLEOTIDE SEQUENCE [LARGE SCALE GENOMIC DNA]</scope>
    <source>
        <strain evidence="1 3">DSM 14562</strain>
    </source>
</reference>
<proteinExistence type="predicted"/>
<dbReference type="GO" id="GO:0008168">
    <property type="term" value="F:methyltransferase activity"/>
    <property type="evidence" value="ECO:0007669"/>
    <property type="project" value="UniProtKB-KW"/>
</dbReference>
<reference evidence="2" key="2">
    <citation type="submission" date="2021-01" db="EMBL/GenBank/DDBJ databases">
        <title>Genome Sequencing of Type Strains.</title>
        <authorList>
            <person name="Lemaire J.F."/>
            <person name="Inderbitzin P."/>
            <person name="Collins S.B."/>
            <person name="Wespe N."/>
            <person name="Knight-Connoni V."/>
        </authorList>
    </citation>
    <scope>NUCLEOTIDE SEQUENCE</scope>
    <source>
        <strain evidence="2">DSM 14562</strain>
    </source>
</reference>
<name>A0AA40ZZ37_9SPHN</name>
<comment type="caution">
    <text evidence="2">The sequence shown here is derived from an EMBL/GenBank/DDBJ whole genome shotgun (WGS) entry which is preliminary data.</text>
</comment>
<dbReference type="GO" id="GO:0032259">
    <property type="term" value="P:methylation"/>
    <property type="evidence" value="ECO:0007669"/>
    <property type="project" value="UniProtKB-KW"/>
</dbReference>
<dbReference type="EMBL" id="JACHNX010000023">
    <property type="protein sequence ID" value="MBB4611275.1"/>
    <property type="molecule type" value="Genomic_DNA"/>
</dbReference>
<gene>
    <name evidence="1" type="ORF">GGQ89_003521</name>
    <name evidence="2" type="ORF">JYA60_02060</name>
</gene>
<evidence type="ECO:0000313" key="1">
    <source>
        <dbReference type="EMBL" id="MBB4611275.1"/>
    </source>
</evidence>
<accession>A0AA40ZZ37</accession>
<dbReference type="PANTHER" id="PTHR43167">
    <property type="entry name" value="PUTATIVE (AFU_ORTHOLOGUE AFUA_6G01830)-RELATED"/>
    <property type="match status" value="1"/>
</dbReference>
<dbReference type="RefSeq" id="WP_007406316.1">
    <property type="nucleotide sequence ID" value="NZ_JACHNX010000023.1"/>
</dbReference>
<evidence type="ECO:0000313" key="4">
    <source>
        <dbReference type="Proteomes" id="UP000704529"/>
    </source>
</evidence>
<evidence type="ECO:0000313" key="3">
    <source>
        <dbReference type="Proteomes" id="UP000584663"/>
    </source>
</evidence>